<evidence type="ECO:0000313" key="3">
    <source>
        <dbReference type="Proteomes" id="UP000187203"/>
    </source>
</evidence>
<gene>
    <name evidence="2" type="ORF">COLO4_09567</name>
</gene>
<feature type="compositionally biased region" description="Low complexity" evidence="1">
    <location>
        <begin position="1"/>
        <end position="36"/>
    </location>
</feature>
<evidence type="ECO:0000313" key="2">
    <source>
        <dbReference type="EMBL" id="OMP04514.1"/>
    </source>
</evidence>
<reference evidence="3" key="1">
    <citation type="submission" date="2013-09" db="EMBL/GenBank/DDBJ databases">
        <title>Corchorus olitorius genome sequencing.</title>
        <authorList>
            <person name="Alam M."/>
            <person name="Haque M.S."/>
            <person name="Islam M.S."/>
            <person name="Emdad E.M."/>
            <person name="Islam M.M."/>
            <person name="Ahmed B."/>
            <person name="Halim A."/>
            <person name="Hossen Q.M.M."/>
            <person name="Hossain M.Z."/>
            <person name="Ahmed R."/>
            <person name="Khan M.M."/>
            <person name="Islam R."/>
            <person name="Rashid M.M."/>
            <person name="Khan S.A."/>
            <person name="Rahman M.S."/>
            <person name="Alam M."/>
            <person name="Yahiya A.S."/>
            <person name="Khan M.S."/>
            <person name="Azam M.S."/>
            <person name="Haque T."/>
            <person name="Lashkar M.Z.H."/>
            <person name="Akhand A.I."/>
            <person name="Morshed G."/>
            <person name="Roy S."/>
            <person name="Uddin K.S."/>
            <person name="Rabeya T."/>
            <person name="Hossain A.S."/>
            <person name="Chowdhury A."/>
            <person name="Snigdha A.R."/>
            <person name="Mortoza M.S."/>
            <person name="Matin S.A."/>
            <person name="Hoque S.M.E."/>
            <person name="Islam M.K."/>
            <person name="Roy D.K."/>
            <person name="Haider R."/>
            <person name="Moosa M.M."/>
            <person name="Elias S.M."/>
            <person name="Hasan A.M."/>
            <person name="Jahan S."/>
            <person name="Shafiuddin M."/>
            <person name="Mahmood N."/>
            <person name="Shommy N.S."/>
        </authorList>
    </citation>
    <scope>NUCLEOTIDE SEQUENCE [LARGE SCALE GENOMIC DNA]</scope>
    <source>
        <strain evidence="3">cv. O-4</strain>
    </source>
</reference>
<accession>A0A1R3KBU1</accession>
<name>A0A1R3KBU1_9ROSI</name>
<comment type="caution">
    <text evidence="2">The sequence shown here is derived from an EMBL/GenBank/DDBJ whole genome shotgun (WGS) entry which is preliminary data.</text>
</comment>
<sequence length="75" mass="7728">MASPPTNKTPSPSSPSTLTPPSSSLSSAPYPAEAPSNDPHPIQPASTAMASTSNQNLPLTLDYPIILDNPMSLLL</sequence>
<feature type="compositionally biased region" description="Polar residues" evidence="1">
    <location>
        <begin position="44"/>
        <end position="58"/>
    </location>
</feature>
<protein>
    <submittedName>
        <fullName evidence="2">Uncharacterized protein</fullName>
    </submittedName>
</protein>
<evidence type="ECO:0000256" key="1">
    <source>
        <dbReference type="SAM" id="MobiDB-lite"/>
    </source>
</evidence>
<organism evidence="2 3">
    <name type="scientific">Corchorus olitorius</name>
    <dbReference type="NCBI Taxonomy" id="93759"/>
    <lineage>
        <taxon>Eukaryota</taxon>
        <taxon>Viridiplantae</taxon>
        <taxon>Streptophyta</taxon>
        <taxon>Embryophyta</taxon>
        <taxon>Tracheophyta</taxon>
        <taxon>Spermatophyta</taxon>
        <taxon>Magnoliopsida</taxon>
        <taxon>eudicotyledons</taxon>
        <taxon>Gunneridae</taxon>
        <taxon>Pentapetalae</taxon>
        <taxon>rosids</taxon>
        <taxon>malvids</taxon>
        <taxon>Malvales</taxon>
        <taxon>Malvaceae</taxon>
        <taxon>Grewioideae</taxon>
        <taxon>Apeibeae</taxon>
        <taxon>Corchorus</taxon>
    </lineage>
</organism>
<dbReference type="EMBL" id="AWUE01014248">
    <property type="protein sequence ID" value="OMP04514.1"/>
    <property type="molecule type" value="Genomic_DNA"/>
</dbReference>
<proteinExistence type="predicted"/>
<dbReference type="Proteomes" id="UP000187203">
    <property type="component" value="Unassembled WGS sequence"/>
</dbReference>
<feature type="region of interest" description="Disordered" evidence="1">
    <location>
        <begin position="1"/>
        <end position="61"/>
    </location>
</feature>
<keyword evidence="3" id="KW-1185">Reference proteome</keyword>
<dbReference type="AlphaFoldDB" id="A0A1R3KBU1"/>